<dbReference type="AlphaFoldDB" id="A0A484L8V7"/>
<evidence type="ECO:0000256" key="2">
    <source>
        <dbReference type="SAM" id="Phobius"/>
    </source>
</evidence>
<dbReference type="EMBL" id="OOIL02001116">
    <property type="protein sequence ID" value="VFQ72817.1"/>
    <property type="molecule type" value="Genomic_DNA"/>
</dbReference>
<gene>
    <name evidence="3" type="ORF">CCAM_LOCUS14593</name>
</gene>
<evidence type="ECO:0000256" key="1">
    <source>
        <dbReference type="SAM" id="MobiDB-lite"/>
    </source>
</evidence>
<organism evidence="3 4">
    <name type="scientific">Cuscuta campestris</name>
    <dbReference type="NCBI Taxonomy" id="132261"/>
    <lineage>
        <taxon>Eukaryota</taxon>
        <taxon>Viridiplantae</taxon>
        <taxon>Streptophyta</taxon>
        <taxon>Embryophyta</taxon>
        <taxon>Tracheophyta</taxon>
        <taxon>Spermatophyta</taxon>
        <taxon>Magnoliopsida</taxon>
        <taxon>eudicotyledons</taxon>
        <taxon>Gunneridae</taxon>
        <taxon>Pentapetalae</taxon>
        <taxon>asterids</taxon>
        <taxon>lamiids</taxon>
        <taxon>Solanales</taxon>
        <taxon>Convolvulaceae</taxon>
        <taxon>Cuscuteae</taxon>
        <taxon>Cuscuta</taxon>
        <taxon>Cuscuta subgen. Grammica</taxon>
        <taxon>Cuscuta sect. Cleistogrammica</taxon>
    </lineage>
</organism>
<keyword evidence="2" id="KW-0812">Transmembrane</keyword>
<keyword evidence="2" id="KW-1133">Transmembrane helix</keyword>
<feature type="region of interest" description="Disordered" evidence="1">
    <location>
        <begin position="1"/>
        <end position="21"/>
    </location>
</feature>
<feature type="transmembrane region" description="Helical" evidence="2">
    <location>
        <begin position="29"/>
        <end position="48"/>
    </location>
</feature>
<evidence type="ECO:0000313" key="3">
    <source>
        <dbReference type="EMBL" id="VFQ72817.1"/>
    </source>
</evidence>
<feature type="transmembrane region" description="Helical" evidence="2">
    <location>
        <begin position="146"/>
        <end position="167"/>
    </location>
</feature>
<sequence length="212" mass="24095">MDMATEPSKDESLGTPPKNQTGPKVSDQFAWLLVYFSSMLVTDFVCCYEPDERKLDPIIPLLLFVEALEPLKCFLAMYLATGPPKEYKLMGRKMRCATDILPVGFAMALGFIYPNHMECVFVLTCWTVQCYIFGIWWGVHNIISAWNILVTMPVQLFSFWFVATKIANTDHPLVFSAMTLGLWAAISIYRTCCSSPRRVPLICEEYAVLPDH</sequence>
<protein>
    <submittedName>
        <fullName evidence="3">Uncharacterized protein</fullName>
    </submittedName>
</protein>
<dbReference type="Proteomes" id="UP000595140">
    <property type="component" value="Unassembled WGS sequence"/>
</dbReference>
<feature type="transmembrane region" description="Helical" evidence="2">
    <location>
        <begin position="173"/>
        <end position="192"/>
    </location>
</feature>
<keyword evidence="4" id="KW-1185">Reference proteome</keyword>
<name>A0A484L8V7_9ASTE</name>
<accession>A0A484L8V7</accession>
<proteinExistence type="predicted"/>
<dbReference type="OrthoDB" id="1314239at2759"/>
<reference evidence="3 4" key="1">
    <citation type="submission" date="2018-04" db="EMBL/GenBank/DDBJ databases">
        <authorList>
            <person name="Vogel A."/>
        </authorList>
    </citation>
    <scope>NUCLEOTIDE SEQUENCE [LARGE SCALE GENOMIC DNA]</scope>
</reference>
<evidence type="ECO:0000313" key="4">
    <source>
        <dbReference type="Proteomes" id="UP000595140"/>
    </source>
</evidence>
<keyword evidence="2" id="KW-0472">Membrane</keyword>
<feature type="transmembrane region" description="Helical" evidence="2">
    <location>
        <begin position="96"/>
        <end position="114"/>
    </location>
</feature>